<sequence length="186" mass="20509">MSPTKSIRRNRRPRRSSTSRPSSTKRGRASETRLTGSDGGYGNGVARVEVSTSSDLEPQAAWKLACDLSRFGDWMTIFAGWRSPVPSRIEEGTCVSSCIKVKGFRNIVHWTVTRYDEPHEIELTGRGRGGIRITVTMTVRDNDPGSTFHLNAELKGGLLNGPIGRLVARVLKSDVRRSIDNLAALQ</sequence>
<name>A0A2G5P9Z9_MYCCE</name>
<evidence type="ECO:0000313" key="3">
    <source>
        <dbReference type="Proteomes" id="UP000230971"/>
    </source>
</evidence>
<evidence type="ECO:0000313" key="2">
    <source>
        <dbReference type="EMBL" id="PIB74714.1"/>
    </source>
</evidence>
<organism evidence="2 3">
    <name type="scientific">Mycobacterium celatum</name>
    <dbReference type="NCBI Taxonomy" id="28045"/>
    <lineage>
        <taxon>Bacteria</taxon>
        <taxon>Bacillati</taxon>
        <taxon>Actinomycetota</taxon>
        <taxon>Actinomycetes</taxon>
        <taxon>Mycobacteriales</taxon>
        <taxon>Mycobacteriaceae</taxon>
        <taxon>Mycobacterium</taxon>
    </lineage>
</organism>
<dbReference type="Gene3D" id="3.30.530.20">
    <property type="match status" value="1"/>
</dbReference>
<dbReference type="Proteomes" id="UP000230971">
    <property type="component" value="Unassembled WGS sequence"/>
</dbReference>
<dbReference type="InterPro" id="IPR023393">
    <property type="entry name" value="START-like_dom_sf"/>
</dbReference>
<proteinExistence type="predicted"/>
<feature type="region of interest" description="Disordered" evidence="1">
    <location>
        <begin position="1"/>
        <end position="45"/>
    </location>
</feature>
<dbReference type="InterPro" id="IPR019587">
    <property type="entry name" value="Polyketide_cyclase/dehydratase"/>
</dbReference>
<dbReference type="OrthoDB" id="3681637at2"/>
<protein>
    <submittedName>
        <fullName evidence="2">SRPBCC family protein</fullName>
    </submittedName>
</protein>
<dbReference type="EMBL" id="PDKV01000037">
    <property type="protein sequence ID" value="PIB74714.1"/>
    <property type="molecule type" value="Genomic_DNA"/>
</dbReference>
<reference evidence="2 3" key="1">
    <citation type="journal article" date="2017" name="Infect. Genet. Evol.">
        <title>The new phylogeny of the genus Mycobacterium: The old and the news.</title>
        <authorList>
            <person name="Tortoli E."/>
            <person name="Fedrizzi T."/>
            <person name="Meehan C.J."/>
            <person name="Trovato A."/>
            <person name="Grottola A."/>
            <person name="Giacobazzi E."/>
            <person name="Serpini G.F."/>
            <person name="Tagliazucchi S."/>
            <person name="Fabio A."/>
            <person name="Bettua C."/>
            <person name="Bertorelli R."/>
            <person name="Frascaro F."/>
            <person name="De Sanctis V."/>
            <person name="Pecorari M."/>
            <person name="Jousson O."/>
            <person name="Segata N."/>
            <person name="Cirillo D.M."/>
        </authorList>
    </citation>
    <scope>NUCLEOTIDE SEQUENCE [LARGE SCALE GENOMIC DNA]</scope>
    <source>
        <strain evidence="2 3">NCTC 12882</strain>
    </source>
</reference>
<dbReference type="AlphaFoldDB" id="A0A2G5P9Z9"/>
<dbReference type="SUPFAM" id="SSF55961">
    <property type="entry name" value="Bet v1-like"/>
    <property type="match status" value="1"/>
</dbReference>
<evidence type="ECO:0000256" key="1">
    <source>
        <dbReference type="SAM" id="MobiDB-lite"/>
    </source>
</evidence>
<feature type="compositionally biased region" description="Basic residues" evidence="1">
    <location>
        <begin position="1"/>
        <end position="27"/>
    </location>
</feature>
<accession>A0A2G5P9Z9</accession>
<gene>
    <name evidence="2" type="ORF">CQY23_21135</name>
</gene>
<dbReference type="Pfam" id="PF10604">
    <property type="entry name" value="Polyketide_cyc2"/>
    <property type="match status" value="1"/>
</dbReference>
<comment type="caution">
    <text evidence="2">The sequence shown here is derived from an EMBL/GenBank/DDBJ whole genome shotgun (WGS) entry which is preliminary data.</text>
</comment>